<protein>
    <submittedName>
        <fullName evidence="1">Preprotein translocase subunit SecA</fullName>
    </submittedName>
</protein>
<reference evidence="1 2" key="1">
    <citation type="journal article" date="2016" name="J. Zhejiang Univ. Sci. B">
        <title>Antibiotic resistance mechanisms of Myroides sp.</title>
        <authorList>
            <person name="Hu S."/>
            <person name="Yuan S."/>
            <person name="Qu H."/>
            <person name="Jiang T."/>
            <person name="Zhou Y."/>
            <person name="Wang M."/>
            <person name="Ming D."/>
        </authorList>
    </citation>
    <scope>NUCLEOTIDE SEQUENCE [LARGE SCALE GENOMIC DNA]</scope>
    <source>
        <strain evidence="1 2">PR63039</strain>
    </source>
</reference>
<name>A0A0U3HAI4_9FLAO</name>
<dbReference type="Gene3D" id="3.10.450.50">
    <property type="match status" value="1"/>
</dbReference>
<organism evidence="1 2">
    <name type="scientific">Myroides odoratimimus</name>
    <dbReference type="NCBI Taxonomy" id="76832"/>
    <lineage>
        <taxon>Bacteria</taxon>
        <taxon>Pseudomonadati</taxon>
        <taxon>Bacteroidota</taxon>
        <taxon>Flavobacteriia</taxon>
        <taxon>Flavobacteriales</taxon>
        <taxon>Flavobacteriaceae</taxon>
        <taxon>Myroides</taxon>
    </lineage>
</organism>
<dbReference type="Gene3D" id="1.25.40.10">
    <property type="entry name" value="Tetratricopeptide repeat domain"/>
    <property type="match status" value="1"/>
</dbReference>
<dbReference type="InterPro" id="IPR010602">
    <property type="entry name" value="DUF1186"/>
</dbReference>
<dbReference type="AlphaFoldDB" id="A0A0U3HAI4"/>
<sequence>MAKLKQIGYTITYDQLVDEKITPKVAKLMGEMHEVAIQGSKNGDKLLEKTIATYPSIPQFKNYLSIWYNTKGNTKKAIEVNDSIIKKHPEYLFAKVNKAAMCIDNRDFDTVIKLLGSSLDLKVLYPERTVFHVSEVEAMSNIAVQYYVYKGDFEQARIRLDILKEINPESVLIDAFENFILATEVLSKSTMETEDFMRTTIKQPKTRKKLAPKFSHKEIELLYKQEVLSEEDIQMLLALPRATLINDLETVLEDSIARYTYFSKEEFDSSNYNFVFNSLLLLRELKATESLPKLLHVLAQSEEYLYMYFADLLPEYLWMIIYELGQNQIEVLLDYVKKPLIYTYSKTSVTSAISQLALFQPKRRREVIKCLKDVMNYYIKGKEEEIDPDFIGLLIGDVVDIQAKELLPEIEKLFELEYVDYMACGDLEEIMMFLTGDLDEVLQLEIKTIGQINMMLEGNEDLDDDMDSFSNEMYNDFILNQFTNHQIINSQKVNRNDPCPCGSGKKYKKCCLLKNTNA</sequence>
<dbReference type="RefSeq" id="WP_039330505.1">
    <property type="nucleotide sequence ID" value="NZ_BCMQ01000016.1"/>
</dbReference>
<evidence type="ECO:0000313" key="1">
    <source>
        <dbReference type="EMBL" id="ALU27900.1"/>
    </source>
</evidence>
<dbReference type="KEGG" id="mod:AS202_17870"/>
<dbReference type="EMBL" id="CP013690">
    <property type="protein sequence ID" value="ALU27900.1"/>
    <property type="molecule type" value="Genomic_DNA"/>
</dbReference>
<dbReference type="InterPro" id="IPR004027">
    <property type="entry name" value="SEC_C_motif"/>
</dbReference>
<dbReference type="Pfam" id="PF02810">
    <property type="entry name" value="SEC-C"/>
    <property type="match status" value="1"/>
</dbReference>
<dbReference type="Pfam" id="PF06685">
    <property type="entry name" value="DUF1186"/>
    <property type="match status" value="1"/>
</dbReference>
<dbReference type="SUPFAM" id="SSF48452">
    <property type="entry name" value="TPR-like"/>
    <property type="match status" value="1"/>
</dbReference>
<dbReference type="Proteomes" id="UP000069030">
    <property type="component" value="Chromosome"/>
</dbReference>
<dbReference type="InterPro" id="IPR011990">
    <property type="entry name" value="TPR-like_helical_dom_sf"/>
</dbReference>
<proteinExistence type="predicted"/>
<gene>
    <name evidence="1" type="ORF">AS202_17870</name>
</gene>
<evidence type="ECO:0000313" key="2">
    <source>
        <dbReference type="Proteomes" id="UP000069030"/>
    </source>
</evidence>
<accession>A0A0U3HAI4</accession>
<dbReference type="SUPFAM" id="SSF103642">
    <property type="entry name" value="Sec-C motif"/>
    <property type="match status" value="1"/>
</dbReference>
<dbReference type="PANTHER" id="PTHR33747">
    <property type="entry name" value="UPF0225 PROTEIN SCO1677"/>
    <property type="match status" value="1"/>
</dbReference>
<dbReference type="PANTHER" id="PTHR33747:SF1">
    <property type="entry name" value="ADENYLATE CYCLASE-ASSOCIATED CAP C-TERMINAL DOMAIN-CONTAINING PROTEIN"/>
    <property type="match status" value="1"/>
</dbReference>